<dbReference type="AlphaFoldDB" id="A0A7G7ML30"/>
<dbReference type="EMBL" id="CP060131">
    <property type="protein sequence ID" value="QNG53491.1"/>
    <property type="molecule type" value="Genomic_DNA"/>
</dbReference>
<dbReference type="InterPro" id="IPR013154">
    <property type="entry name" value="ADH-like_N"/>
</dbReference>
<name>A0A7G7ML30_9PSEU</name>
<dbReference type="SUPFAM" id="SSF50129">
    <property type="entry name" value="GroES-like"/>
    <property type="match status" value="1"/>
</dbReference>
<dbReference type="GO" id="GO:0005737">
    <property type="term" value="C:cytoplasm"/>
    <property type="evidence" value="ECO:0007669"/>
    <property type="project" value="TreeGrafter"/>
</dbReference>
<proteinExistence type="inferred from homology"/>
<evidence type="ECO:0000256" key="3">
    <source>
        <dbReference type="ARBA" id="ARBA00022723"/>
    </source>
</evidence>
<gene>
    <name evidence="8" type="ORF">H6H00_05840</name>
</gene>
<protein>
    <submittedName>
        <fullName evidence="8">2,3-butanediol dehydrogenase</fullName>
    </submittedName>
</protein>
<dbReference type="PANTHER" id="PTHR43161">
    <property type="entry name" value="SORBITOL DEHYDROGENASE"/>
    <property type="match status" value="1"/>
</dbReference>
<organism evidence="8 9">
    <name type="scientific">Pseudonocardia petroleophila</name>
    <dbReference type="NCBI Taxonomy" id="37331"/>
    <lineage>
        <taxon>Bacteria</taxon>
        <taxon>Bacillati</taxon>
        <taxon>Actinomycetota</taxon>
        <taxon>Actinomycetes</taxon>
        <taxon>Pseudonocardiales</taxon>
        <taxon>Pseudonocardiaceae</taxon>
        <taxon>Pseudonocardia</taxon>
    </lineage>
</organism>
<dbReference type="Pfam" id="PF00107">
    <property type="entry name" value="ADH_zinc_N"/>
    <property type="match status" value="1"/>
</dbReference>
<evidence type="ECO:0000256" key="6">
    <source>
        <dbReference type="RuleBase" id="RU361277"/>
    </source>
</evidence>
<keyword evidence="5" id="KW-0560">Oxidoreductase</keyword>
<dbReference type="Gene3D" id="3.90.180.10">
    <property type="entry name" value="Medium-chain alcohol dehydrogenases, catalytic domain"/>
    <property type="match status" value="1"/>
</dbReference>
<dbReference type="InterPro" id="IPR020843">
    <property type="entry name" value="ER"/>
</dbReference>
<evidence type="ECO:0000313" key="9">
    <source>
        <dbReference type="Proteomes" id="UP000515728"/>
    </source>
</evidence>
<dbReference type="GO" id="GO:0034079">
    <property type="term" value="P:butanediol biosynthetic process"/>
    <property type="evidence" value="ECO:0007669"/>
    <property type="project" value="TreeGrafter"/>
</dbReference>
<dbReference type="RefSeq" id="WP_185720318.1">
    <property type="nucleotide sequence ID" value="NZ_BAAAWI010000001.1"/>
</dbReference>
<evidence type="ECO:0000256" key="5">
    <source>
        <dbReference type="ARBA" id="ARBA00023002"/>
    </source>
</evidence>
<dbReference type="PANTHER" id="PTHR43161:SF23">
    <property type="entry name" value="(R,R)-BUTANEDIOL DEHYDROGENASE-RELATED"/>
    <property type="match status" value="1"/>
</dbReference>
<evidence type="ECO:0000256" key="4">
    <source>
        <dbReference type="ARBA" id="ARBA00022833"/>
    </source>
</evidence>
<keyword evidence="3 6" id="KW-0479">Metal-binding</keyword>
<feature type="domain" description="Enoyl reductase (ER)" evidence="7">
    <location>
        <begin position="8"/>
        <end position="345"/>
    </location>
</feature>
<dbReference type="Proteomes" id="UP000515728">
    <property type="component" value="Chromosome"/>
</dbReference>
<accession>A0A7G7ML30</accession>
<dbReference type="InterPro" id="IPR011032">
    <property type="entry name" value="GroES-like_sf"/>
</dbReference>
<evidence type="ECO:0000259" key="7">
    <source>
        <dbReference type="SMART" id="SM00829"/>
    </source>
</evidence>
<comment type="similarity">
    <text evidence="2 6">Belongs to the zinc-containing alcohol dehydrogenase family.</text>
</comment>
<dbReference type="InterPro" id="IPR013149">
    <property type="entry name" value="ADH-like_C"/>
</dbReference>
<keyword evidence="4 6" id="KW-0862">Zinc</keyword>
<dbReference type="PROSITE" id="PS00059">
    <property type="entry name" value="ADH_ZINC"/>
    <property type="match status" value="1"/>
</dbReference>
<reference evidence="8 9" key="1">
    <citation type="submission" date="2020-08" db="EMBL/GenBank/DDBJ databases">
        <authorList>
            <person name="Mo P."/>
        </authorList>
    </citation>
    <scope>NUCLEOTIDE SEQUENCE [LARGE SCALE GENOMIC DNA]</scope>
    <source>
        <strain evidence="8 9">CGMCC 4.1532</strain>
    </source>
</reference>
<dbReference type="CDD" id="cd08233">
    <property type="entry name" value="butanediol_DH_like"/>
    <property type="match status" value="1"/>
</dbReference>
<evidence type="ECO:0000313" key="8">
    <source>
        <dbReference type="EMBL" id="QNG53491.1"/>
    </source>
</evidence>
<dbReference type="GO" id="GO:0008270">
    <property type="term" value="F:zinc ion binding"/>
    <property type="evidence" value="ECO:0007669"/>
    <property type="project" value="InterPro"/>
</dbReference>
<dbReference type="GO" id="GO:0000721">
    <property type="term" value="F:(R,R)-butanediol dehydrogenase activity"/>
    <property type="evidence" value="ECO:0007669"/>
    <property type="project" value="TreeGrafter"/>
</dbReference>
<dbReference type="SMART" id="SM00829">
    <property type="entry name" value="PKS_ER"/>
    <property type="match status" value="1"/>
</dbReference>
<dbReference type="InterPro" id="IPR002328">
    <property type="entry name" value="ADH_Zn_CS"/>
</dbReference>
<dbReference type="InterPro" id="IPR036291">
    <property type="entry name" value="NAD(P)-bd_dom_sf"/>
</dbReference>
<sequence>MRAAVYHGVGDIRIEDAPEPRPGPGEVKIQIAHNGVCGSDLHEYFSAPTFVPLEPHPQTGAAAPVVLGHEFSGTVVEVGEGVTSVAVGQRAALRPTYSCGTCASCVRGLPNICRVLAFHGLSAAGGGLSDFTVMRADMVHPLPDGVSLELGALVEPMAVGHHAVDRSGLTPDDTAVIVGAGPIGIGLWFALRARGFARVLVSETSPQRRAAISGLGAEEVIDPRETDLTDAVLRLSDGVGAAAVFDAAGVGAAIEHSIPALAPRGKIVVVGIHEQPFGFNPTSLLLQEVEVVGSIVYDDSDYRAVIENMAAGLYDTTGWVEHTPLSGLLDAFDELRAGRKMKILVDL</sequence>
<keyword evidence="9" id="KW-1185">Reference proteome</keyword>
<dbReference type="Pfam" id="PF08240">
    <property type="entry name" value="ADH_N"/>
    <property type="match status" value="1"/>
</dbReference>
<evidence type="ECO:0000256" key="1">
    <source>
        <dbReference type="ARBA" id="ARBA00001947"/>
    </source>
</evidence>
<dbReference type="KEGG" id="ppel:H6H00_05840"/>
<evidence type="ECO:0000256" key="2">
    <source>
        <dbReference type="ARBA" id="ARBA00008072"/>
    </source>
</evidence>
<comment type="cofactor">
    <cofactor evidence="1 6">
        <name>Zn(2+)</name>
        <dbReference type="ChEBI" id="CHEBI:29105"/>
    </cofactor>
</comment>
<dbReference type="Gene3D" id="3.40.50.720">
    <property type="entry name" value="NAD(P)-binding Rossmann-like Domain"/>
    <property type="match status" value="1"/>
</dbReference>
<dbReference type="SUPFAM" id="SSF51735">
    <property type="entry name" value="NAD(P)-binding Rossmann-fold domains"/>
    <property type="match status" value="1"/>
</dbReference>